<proteinExistence type="predicted"/>
<sequence>MRYGHAHLGQVYHVQLKNRLQNKGENQEFEADIARLVRLAYPTAPENFSEYLAVQTFVDGLRDTETQQALTLARPTSLINALAHVLEFETAKQASRSRGQLCAVDEQLKNEEFVEEVDRRMVDKVQKRRKTVRCWNCGETTDSNDEKSKQESKYRDSQAGDEESSYSSFYSSFLKTDTGSGSNDDSTNAESKTTKSNDYARQKCRSYPFRKRDPPWLEAVSVTPELIYKYQMSVKEIGDILESDLNTLKQIHQPVLVNDQLNQLYIEMELEGLSTKLTLEEGITSSSSSSDETNGHLPKVK</sequence>
<evidence type="ECO:0000313" key="1">
    <source>
        <dbReference type="EMBL" id="KAI4465112.1"/>
    </source>
</evidence>
<organism evidence="1 2">
    <name type="scientific">Holotrichia oblita</name>
    <name type="common">Chafer beetle</name>
    <dbReference type="NCBI Taxonomy" id="644536"/>
    <lineage>
        <taxon>Eukaryota</taxon>
        <taxon>Metazoa</taxon>
        <taxon>Ecdysozoa</taxon>
        <taxon>Arthropoda</taxon>
        <taxon>Hexapoda</taxon>
        <taxon>Insecta</taxon>
        <taxon>Pterygota</taxon>
        <taxon>Neoptera</taxon>
        <taxon>Endopterygota</taxon>
        <taxon>Coleoptera</taxon>
        <taxon>Polyphaga</taxon>
        <taxon>Scarabaeiformia</taxon>
        <taxon>Scarabaeidae</taxon>
        <taxon>Melolonthinae</taxon>
        <taxon>Holotrichia</taxon>
    </lineage>
</organism>
<comment type="caution">
    <text evidence="1">The sequence shown here is derived from an EMBL/GenBank/DDBJ whole genome shotgun (WGS) entry which is preliminary data.</text>
</comment>
<name>A0ACB9TE65_HOLOL</name>
<dbReference type="EMBL" id="CM043017">
    <property type="protein sequence ID" value="KAI4465112.1"/>
    <property type="molecule type" value="Genomic_DNA"/>
</dbReference>
<keyword evidence="2" id="KW-1185">Reference proteome</keyword>
<reference evidence="1" key="1">
    <citation type="submission" date="2022-04" db="EMBL/GenBank/DDBJ databases">
        <title>Chromosome-scale genome assembly of Holotrichia oblita Faldermann.</title>
        <authorList>
            <person name="Rongchong L."/>
        </authorList>
    </citation>
    <scope>NUCLEOTIDE SEQUENCE</scope>
    <source>
        <strain evidence="1">81SQS9</strain>
    </source>
</reference>
<gene>
    <name evidence="1" type="ORF">MML48_3g00016264</name>
</gene>
<evidence type="ECO:0000313" key="2">
    <source>
        <dbReference type="Proteomes" id="UP001056778"/>
    </source>
</evidence>
<protein>
    <submittedName>
        <fullName evidence="1">Period circadian protein</fullName>
    </submittedName>
</protein>
<dbReference type="Proteomes" id="UP001056778">
    <property type="component" value="Chromosome 3"/>
</dbReference>
<accession>A0ACB9TE65</accession>